<evidence type="ECO:0000313" key="3">
    <source>
        <dbReference type="Proteomes" id="UP001589647"/>
    </source>
</evidence>
<gene>
    <name evidence="2" type="ORF">ACFFV7_20690</name>
</gene>
<sequence>MTVVTVRRVTGRTAWALLAAFCLAFLVFEVVKYGGASPVSSVLFVLLPYATRFGGPAVVHDLAHRPWIPLAVLVGYSVSSLNWVPVFTAGLAWMTYVAVARVLGHGPRSARG</sequence>
<keyword evidence="1" id="KW-1133">Transmembrane helix</keyword>
<keyword evidence="3" id="KW-1185">Reference proteome</keyword>
<dbReference type="EMBL" id="JBHMEI010000015">
    <property type="protein sequence ID" value="MFB9203619.1"/>
    <property type="molecule type" value="Genomic_DNA"/>
</dbReference>
<evidence type="ECO:0000256" key="1">
    <source>
        <dbReference type="SAM" id="Phobius"/>
    </source>
</evidence>
<dbReference type="RefSeq" id="WP_229824272.1">
    <property type="nucleotide sequence ID" value="NZ_BMRC01000009.1"/>
</dbReference>
<reference evidence="2 3" key="1">
    <citation type="submission" date="2024-09" db="EMBL/GenBank/DDBJ databases">
        <authorList>
            <person name="Sun Q."/>
            <person name="Mori K."/>
        </authorList>
    </citation>
    <scope>NUCLEOTIDE SEQUENCE [LARGE SCALE GENOMIC DNA]</scope>
    <source>
        <strain evidence="2 3">CCM 3426</strain>
    </source>
</reference>
<organism evidence="2 3">
    <name type="scientific">Nonomuraea spiralis</name>
    <dbReference type="NCBI Taxonomy" id="46182"/>
    <lineage>
        <taxon>Bacteria</taxon>
        <taxon>Bacillati</taxon>
        <taxon>Actinomycetota</taxon>
        <taxon>Actinomycetes</taxon>
        <taxon>Streptosporangiales</taxon>
        <taxon>Streptosporangiaceae</taxon>
        <taxon>Nonomuraea</taxon>
    </lineage>
</organism>
<comment type="caution">
    <text evidence="2">The sequence shown here is derived from an EMBL/GenBank/DDBJ whole genome shotgun (WGS) entry which is preliminary data.</text>
</comment>
<dbReference type="Proteomes" id="UP001589647">
    <property type="component" value="Unassembled WGS sequence"/>
</dbReference>
<feature type="transmembrane region" description="Helical" evidence="1">
    <location>
        <begin position="12"/>
        <end position="31"/>
    </location>
</feature>
<evidence type="ECO:0000313" key="2">
    <source>
        <dbReference type="EMBL" id="MFB9203619.1"/>
    </source>
</evidence>
<keyword evidence="1" id="KW-0472">Membrane</keyword>
<accession>A0ABV5IGE9</accession>
<name>A0ABV5IGE9_9ACTN</name>
<protein>
    <recommendedName>
        <fullName evidence="4">DUF4260 family protein</fullName>
    </recommendedName>
</protein>
<proteinExistence type="predicted"/>
<feature type="transmembrane region" description="Helical" evidence="1">
    <location>
        <begin position="83"/>
        <end position="103"/>
    </location>
</feature>
<keyword evidence="1" id="KW-0812">Transmembrane</keyword>
<evidence type="ECO:0008006" key="4">
    <source>
        <dbReference type="Google" id="ProtNLM"/>
    </source>
</evidence>